<dbReference type="PANTHER" id="PTHR33744">
    <property type="entry name" value="CARBOHYDRATE DIACID REGULATOR"/>
    <property type="match status" value="1"/>
</dbReference>
<evidence type="ECO:0000256" key="1">
    <source>
        <dbReference type="ARBA" id="ARBA00006754"/>
    </source>
</evidence>
<feature type="domain" description="PucR C-terminal helix-turn-helix" evidence="2">
    <location>
        <begin position="441"/>
        <end position="496"/>
    </location>
</feature>
<comment type="similarity">
    <text evidence="1">Belongs to the CdaR family.</text>
</comment>
<dbReference type="PANTHER" id="PTHR33744:SF7">
    <property type="entry name" value="PUCR FAMILY TRANSCRIPTIONAL REGULATOR"/>
    <property type="match status" value="1"/>
</dbReference>
<feature type="domain" description="CdaR GGDEF-like" evidence="3">
    <location>
        <begin position="275"/>
        <end position="388"/>
    </location>
</feature>
<proteinExistence type="inferred from homology"/>
<dbReference type="SUPFAM" id="SSF46689">
    <property type="entry name" value="Homeodomain-like"/>
    <property type="match status" value="1"/>
</dbReference>
<dbReference type="Pfam" id="PF17853">
    <property type="entry name" value="GGDEF_2"/>
    <property type="match status" value="1"/>
</dbReference>
<evidence type="ECO:0000313" key="5">
    <source>
        <dbReference type="Proteomes" id="UP000466307"/>
    </source>
</evidence>
<dbReference type="InterPro" id="IPR042070">
    <property type="entry name" value="PucR_C-HTH_sf"/>
</dbReference>
<evidence type="ECO:0000259" key="2">
    <source>
        <dbReference type="Pfam" id="PF13556"/>
    </source>
</evidence>
<dbReference type="Proteomes" id="UP000466307">
    <property type="component" value="Unassembled WGS sequence"/>
</dbReference>
<dbReference type="InterPro" id="IPR051448">
    <property type="entry name" value="CdaR-like_regulators"/>
</dbReference>
<keyword evidence="5" id="KW-1185">Reference proteome</keyword>
<name>A0A7K3LP76_9ACTN</name>
<dbReference type="InterPro" id="IPR041522">
    <property type="entry name" value="CdaR_GGDEF"/>
</dbReference>
<evidence type="ECO:0000259" key="3">
    <source>
        <dbReference type="Pfam" id="PF17853"/>
    </source>
</evidence>
<dbReference type="Pfam" id="PF13556">
    <property type="entry name" value="HTH_30"/>
    <property type="match status" value="1"/>
</dbReference>
<dbReference type="InterPro" id="IPR025736">
    <property type="entry name" value="PucR_C-HTH_dom"/>
</dbReference>
<sequence length="509" mass="54971">MADRGDVPLAAEPGSCPAVTVATLAAQTETVIVTERADTGHIIRRVVDLDDRDDEMPVPGEGDLVLMTWRPDRVDGPMPDLVALLGPVLHHHGPGAVMVCPARPLNPPAAFVSEAERCGVAVLWDRESRPGLTERVRRLVERPRDPEPGSEPAAADIPQRLLRAAASPAELVLVLSEMVKAPVDFIADDTGARTAGRAGTGVGSRGTDITVRLGPRSSLVIRRARPLGESEHEMIELARPLLALHTRLPTMGDERAMEAARALKDILGDDLALREQAVRRSRRLTLFSGLPAVAIAVEVFSVSVNMAGLQRLRAQIHSVCLRFDGASVTIVKEGLCVVLLRADVDLTAVARDICRAVPVPIAIGSGDPASDVRGYTGSFRQARRAAAVGSRTGAINRLTRHADLGVLAILYQLPEHVRRVFVAETLGSIADNTDDALEQRRVLRLLLATDCNISESARRLYIHPNTLRGKITRIETIVGPIMSDPEHRLTVFTALRMFALDNKTDDLVG</sequence>
<gene>
    <name evidence="4" type="ORF">GYA93_10630</name>
</gene>
<dbReference type="RefSeq" id="WP_059035457.1">
    <property type="nucleotide sequence ID" value="NZ_JAADZU010000028.1"/>
</dbReference>
<accession>A0A7K3LP76</accession>
<protein>
    <submittedName>
        <fullName evidence="4">CdaR family transcriptional regulator</fullName>
    </submittedName>
</protein>
<reference evidence="4 5" key="1">
    <citation type="submission" date="2020-01" db="EMBL/GenBank/DDBJ databases">
        <title>Investigation of new actinobacteria for the biodesulphurisation of diesel fuel.</title>
        <authorList>
            <person name="Athi Narayanan S.M."/>
        </authorList>
    </citation>
    <scope>NUCLEOTIDE SEQUENCE [LARGE SCALE GENOMIC DNA]</scope>
    <source>
        <strain evidence="4 5">213E</strain>
    </source>
</reference>
<dbReference type="Gene3D" id="1.10.10.2840">
    <property type="entry name" value="PucR C-terminal helix-turn-helix domain"/>
    <property type="match status" value="1"/>
</dbReference>
<organism evidence="4 5">
    <name type="scientific">Gordonia desulfuricans</name>
    <dbReference type="NCBI Taxonomy" id="89051"/>
    <lineage>
        <taxon>Bacteria</taxon>
        <taxon>Bacillati</taxon>
        <taxon>Actinomycetota</taxon>
        <taxon>Actinomycetes</taxon>
        <taxon>Mycobacteriales</taxon>
        <taxon>Gordoniaceae</taxon>
        <taxon>Gordonia</taxon>
    </lineage>
</organism>
<dbReference type="AlphaFoldDB" id="A0A7K3LP76"/>
<dbReference type="EMBL" id="JAADZU010000028">
    <property type="protein sequence ID" value="NDK90033.1"/>
    <property type="molecule type" value="Genomic_DNA"/>
</dbReference>
<comment type="caution">
    <text evidence="4">The sequence shown here is derived from an EMBL/GenBank/DDBJ whole genome shotgun (WGS) entry which is preliminary data.</text>
</comment>
<evidence type="ECO:0000313" key="4">
    <source>
        <dbReference type="EMBL" id="NDK90033.1"/>
    </source>
</evidence>
<dbReference type="InterPro" id="IPR009057">
    <property type="entry name" value="Homeodomain-like_sf"/>
</dbReference>